<dbReference type="EMBL" id="JAUEPP010000004">
    <property type="protein sequence ID" value="KAK3345205.1"/>
    <property type="molecule type" value="Genomic_DNA"/>
</dbReference>
<sequence length="110" mass="12074">MSIGRCFVGQVPWCSSPLIWDASARDSLRPDRVSTSPSFRRAPEWARWDRVSPGRSRLGSSAAVSALECTEKVSMIGRALRDHRTTTRGTSFSTSFLVLTESLLSTHSGS</sequence>
<name>A0AAE0JFH3_9PEZI</name>
<reference evidence="1" key="1">
    <citation type="journal article" date="2023" name="Mol. Phylogenet. Evol.">
        <title>Genome-scale phylogeny and comparative genomics of the fungal order Sordariales.</title>
        <authorList>
            <person name="Hensen N."/>
            <person name="Bonometti L."/>
            <person name="Westerberg I."/>
            <person name="Brannstrom I.O."/>
            <person name="Guillou S."/>
            <person name="Cros-Aarteil S."/>
            <person name="Calhoun S."/>
            <person name="Haridas S."/>
            <person name="Kuo A."/>
            <person name="Mondo S."/>
            <person name="Pangilinan J."/>
            <person name="Riley R."/>
            <person name="LaButti K."/>
            <person name="Andreopoulos B."/>
            <person name="Lipzen A."/>
            <person name="Chen C."/>
            <person name="Yan M."/>
            <person name="Daum C."/>
            <person name="Ng V."/>
            <person name="Clum A."/>
            <person name="Steindorff A."/>
            <person name="Ohm R.A."/>
            <person name="Martin F."/>
            <person name="Silar P."/>
            <person name="Natvig D.O."/>
            <person name="Lalanne C."/>
            <person name="Gautier V."/>
            <person name="Ament-Velasquez S.L."/>
            <person name="Kruys A."/>
            <person name="Hutchinson M.I."/>
            <person name="Powell A.J."/>
            <person name="Barry K."/>
            <person name="Miller A.N."/>
            <person name="Grigoriev I.V."/>
            <person name="Debuchy R."/>
            <person name="Gladieux P."/>
            <person name="Hiltunen Thoren M."/>
            <person name="Johannesson H."/>
        </authorList>
    </citation>
    <scope>NUCLEOTIDE SEQUENCE</scope>
    <source>
        <strain evidence="1">CBS 560.94</strain>
    </source>
</reference>
<dbReference type="RefSeq" id="XP_062681818.1">
    <property type="nucleotide sequence ID" value="XM_062821758.1"/>
</dbReference>
<protein>
    <submittedName>
        <fullName evidence="1">Uncharacterized protein</fullName>
    </submittedName>
</protein>
<dbReference type="GeneID" id="87858912"/>
<evidence type="ECO:0000313" key="2">
    <source>
        <dbReference type="Proteomes" id="UP001278500"/>
    </source>
</evidence>
<gene>
    <name evidence="1" type="ORF">B0H65DRAFT_199299</name>
</gene>
<dbReference type="Proteomes" id="UP001278500">
    <property type="component" value="Unassembled WGS sequence"/>
</dbReference>
<accession>A0AAE0JFH3</accession>
<comment type="caution">
    <text evidence="1">The sequence shown here is derived from an EMBL/GenBank/DDBJ whole genome shotgun (WGS) entry which is preliminary data.</text>
</comment>
<reference evidence="1" key="2">
    <citation type="submission" date="2023-06" db="EMBL/GenBank/DDBJ databases">
        <authorList>
            <consortium name="Lawrence Berkeley National Laboratory"/>
            <person name="Haridas S."/>
            <person name="Hensen N."/>
            <person name="Bonometti L."/>
            <person name="Westerberg I."/>
            <person name="Brannstrom I.O."/>
            <person name="Guillou S."/>
            <person name="Cros-Aarteil S."/>
            <person name="Calhoun S."/>
            <person name="Kuo A."/>
            <person name="Mondo S."/>
            <person name="Pangilinan J."/>
            <person name="Riley R."/>
            <person name="Labutti K."/>
            <person name="Andreopoulos B."/>
            <person name="Lipzen A."/>
            <person name="Chen C."/>
            <person name="Yanf M."/>
            <person name="Daum C."/>
            <person name="Ng V."/>
            <person name="Clum A."/>
            <person name="Steindorff A."/>
            <person name="Ohm R."/>
            <person name="Martin F."/>
            <person name="Silar P."/>
            <person name="Natvig D."/>
            <person name="Lalanne C."/>
            <person name="Gautier V."/>
            <person name="Ament-Velasquez S.L."/>
            <person name="Kruys A."/>
            <person name="Hutchinson M.I."/>
            <person name="Powell A.J."/>
            <person name="Barry K."/>
            <person name="Miller A.N."/>
            <person name="Grigoriev I.V."/>
            <person name="Debuchy R."/>
            <person name="Gladieux P."/>
            <person name="Thoren M.H."/>
            <person name="Johannesson H."/>
        </authorList>
    </citation>
    <scope>NUCLEOTIDE SEQUENCE</scope>
    <source>
        <strain evidence="1">CBS 560.94</strain>
    </source>
</reference>
<dbReference type="AlphaFoldDB" id="A0AAE0JFH3"/>
<evidence type="ECO:0000313" key="1">
    <source>
        <dbReference type="EMBL" id="KAK3345205.1"/>
    </source>
</evidence>
<organism evidence="1 2">
    <name type="scientific">Neurospora tetraspora</name>
    <dbReference type="NCBI Taxonomy" id="94610"/>
    <lineage>
        <taxon>Eukaryota</taxon>
        <taxon>Fungi</taxon>
        <taxon>Dikarya</taxon>
        <taxon>Ascomycota</taxon>
        <taxon>Pezizomycotina</taxon>
        <taxon>Sordariomycetes</taxon>
        <taxon>Sordariomycetidae</taxon>
        <taxon>Sordariales</taxon>
        <taxon>Sordariaceae</taxon>
        <taxon>Neurospora</taxon>
    </lineage>
</organism>
<keyword evidence="2" id="KW-1185">Reference proteome</keyword>
<proteinExistence type="predicted"/>